<evidence type="ECO:0000256" key="1">
    <source>
        <dbReference type="ARBA" id="ARBA00022801"/>
    </source>
</evidence>
<dbReference type="Gene3D" id="3.90.245.10">
    <property type="entry name" value="Ribonucleoside hydrolase-like"/>
    <property type="match status" value="1"/>
</dbReference>
<keyword evidence="2" id="KW-0326">Glycosidase</keyword>
<dbReference type="InterPro" id="IPR023186">
    <property type="entry name" value="IUNH"/>
</dbReference>
<dbReference type="EMBL" id="CAFBRV010000159">
    <property type="protein sequence ID" value="CAB5123243.1"/>
    <property type="molecule type" value="Genomic_DNA"/>
</dbReference>
<reference evidence="4" key="1">
    <citation type="submission" date="2020-05" db="EMBL/GenBank/DDBJ databases">
        <authorList>
            <person name="Chiriac C."/>
            <person name="Salcher M."/>
            <person name="Ghai R."/>
            <person name="Kavagutti S V."/>
        </authorList>
    </citation>
    <scope>NUCLEOTIDE SEQUENCE</scope>
</reference>
<sequence>MDLLGITTVYGDTKLRAQIALHLCLIAEREIPVFAGESMPLSGKDVWLSGAEGEDIEGLDRHLVSTNSGVDFMVGAVNAQPGQVDLMAIGPLTNIARAIESSIEFMQNIKHLWIMGGDFSESKIEHNFKCDVTAAKKVLESNIPITILDLPSAQKTIIRSKEINRIRNSGKLGPFLYAEIMKWIEPRNQDWTIPHDPIAILGCLQPAYFQLSNFGKVHINPDGVSRWAEHPDGNVQLLLHKEPEKAVEKMIALLNALN</sequence>
<dbReference type="Pfam" id="PF01156">
    <property type="entry name" value="IU_nuc_hydro"/>
    <property type="match status" value="1"/>
</dbReference>
<evidence type="ECO:0000256" key="2">
    <source>
        <dbReference type="ARBA" id="ARBA00023295"/>
    </source>
</evidence>
<keyword evidence="1" id="KW-0378">Hydrolase</keyword>
<dbReference type="GO" id="GO:0008477">
    <property type="term" value="F:purine nucleosidase activity"/>
    <property type="evidence" value="ECO:0007669"/>
    <property type="project" value="TreeGrafter"/>
</dbReference>
<dbReference type="AlphaFoldDB" id="A0A6J7VZ17"/>
<name>A0A6J7VZ17_9ZZZZ</name>
<dbReference type="PANTHER" id="PTHR12304:SF4">
    <property type="entry name" value="URIDINE NUCLEOSIDASE"/>
    <property type="match status" value="1"/>
</dbReference>
<feature type="domain" description="Inosine/uridine-preferring nucleoside hydrolase" evidence="3">
    <location>
        <begin position="2"/>
        <end position="220"/>
    </location>
</feature>
<protein>
    <submittedName>
        <fullName evidence="4">Unannotated protein</fullName>
    </submittedName>
</protein>
<organism evidence="4">
    <name type="scientific">freshwater metagenome</name>
    <dbReference type="NCBI Taxonomy" id="449393"/>
    <lineage>
        <taxon>unclassified sequences</taxon>
        <taxon>metagenomes</taxon>
        <taxon>ecological metagenomes</taxon>
    </lineage>
</organism>
<dbReference type="SUPFAM" id="SSF53590">
    <property type="entry name" value="Nucleoside hydrolase"/>
    <property type="match status" value="1"/>
</dbReference>
<dbReference type="GO" id="GO:0005829">
    <property type="term" value="C:cytosol"/>
    <property type="evidence" value="ECO:0007669"/>
    <property type="project" value="TreeGrafter"/>
</dbReference>
<dbReference type="InterPro" id="IPR036452">
    <property type="entry name" value="Ribo_hydro-like"/>
</dbReference>
<gene>
    <name evidence="4" type="ORF">UFOPK4410_01171</name>
</gene>
<dbReference type="GO" id="GO:0006152">
    <property type="term" value="P:purine nucleoside catabolic process"/>
    <property type="evidence" value="ECO:0007669"/>
    <property type="project" value="TreeGrafter"/>
</dbReference>
<evidence type="ECO:0000313" key="4">
    <source>
        <dbReference type="EMBL" id="CAB5123243.1"/>
    </source>
</evidence>
<dbReference type="InterPro" id="IPR001910">
    <property type="entry name" value="Inosine/uridine_hydrolase_dom"/>
</dbReference>
<evidence type="ECO:0000259" key="3">
    <source>
        <dbReference type="Pfam" id="PF01156"/>
    </source>
</evidence>
<dbReference type="PANTHER" id="PTHR12304">
    <property type="entry name" value="INOSINE-URIDINE PREFERRING NUCLEOSIDE HYDROLASE"/>
    <property type="match status" value="1"/>
</dbReference>
<proteinExistence type="predicted"/>
<accession>A0A6J7VZ17</accession>